<dbReference type="Proteomes" id="UP000187283">
    <property type="component" value="Unassembled WGS sequence"/>
</dbReference>
<gene>
    <name evidence="1" type="ORF">AYI70_g5173</name>
</gene>
<evidence type="ECO:0000313" key="1">
    <source>
        <dbReference type="EMBL" id="OMJ18749.1"/>
    </source>
</evidence>
<proteinExistence type="predicted"/>
<organism evidence="1 2">
    <name type="scientific">Smittium culicis</name>
    <dbReference type="NCBI Taxonomy" id="133412"/>
    <lineage>
        <taxon>Eukaryota</taxon>
        <taxon>Fungi</taxon>
        <taxon>Fungi incertae sedis</taxon>
        <taxon>Zoopagomycota</taxon>
        <taxon>Kickxellomycotina</taxon>
        <taxon>Harpellomycetes</taxon>
        <taxon>Harpellales</taxon>
        <taxon>Legeriomycetaceae</taxon>
        <taxon>Smittium</taxon>
    </lineage>
</organism>
<dbReference type="EMBL" id="LSSN01001666">
    <property type="protein sequence ID" value="OMJ18749.1"/>
    <property type="molecule type" value="Genomic_DNA"/>
</dbReference>
<evidence type="ECO:0000313" key="2">
    <source>
        <dbReference type="Proteomes" id="UP000187283"/>
    </source>
</evidence>
<reference evidence="1 2" key="1">
    <citation type="submission" date="2017-01" db="EMBL/GenBank/DDBJ databases">
        <authorList>
            <person name="Mah S.A."/>
            <person name="Swanson W.J."/>
            <person name="Moy G.W."/>
            <person name="Vacquier V.D."/>
        </authorList>
    </citation>
    <scope>NUCLEOTIDE SEQUENCE [LARGE SCALE GENOMIC DNA]</scope>
    <source>
        <strain evidence="1 2">GSMNP</strain>
    </source>
</reference>
<comment type="caution">
    <text evidence="1">The sequence shown here is derived from an EMBL/GenBank/DDBJ whole genome shotgun (WGS) entry which is preliminary data.</text>
</comment>
<keyword evidence="2" id="KW-1185">Reference proteome</keyword>
<protein>
    <submittedName>
        <fullName evidence="1">Uncharacterized protein</fullName>
    </submittedName>
</protein>
<name>A0A1R1XW32_9FUNG</name>
<dbReference type="AlphaFoldDB" id="A0A1R1XW32"/>
<sequence>MIQLYRQLRFFKLRIQYNFLRLLYLQHLQPHPEMVGDEVVVDEVTCGQIWEFVDDEKDVVEENAVDENEEIDNDRDEVTEG</sequence>
<accession>A0A1R1XW32</accession>